<dbReference type="Proteomes" id="UP000316614">
    <property type="component" value="Chromosome"/>
</dbReference>
<protein>
    <submittedName>
        <fullName evidence="2">MOSC domain-containing protein</fullName>
    </submittedName>
</protein>
<dbReference type="GO" id="GO:0030170">
    <property type="term" value="F:pyridoxal phosphate binding"/>
    <property type="evidence" value="ECO:0007669"/>
    <property type="project" value="InterPro"/>
</dbReference>
<dbReference type="OrthoDB" id="581532at2"/>
<dbReference type="SUPFAM" id="SSF50800">
    <property type="entry name" value="PK beta-barrel domain-like"/>
    <property type="match status" value="1"/>
</dbReference>
<dbReference type="GO" id="GO:0003824">
    <property type="term" value="F:catalytic activity"/>
    <property type="evidence" value="ECO:0007669"/>
    <property type="project" value="InterPro"/>
</dbReference>
<dbReference type="InterPro" id="IPR011037">
    <property type="entry name" value="Pyrv_Knase-like_insert_dom_sf"/>
</dbReference>
<dbReference type="AlphaFoldDB" id="A0A514CHD7"/>
<organism evidence="2 3">
    <name type="scientific">Echinicola soli</name>
    <dbReference type="NCBI Taxonomy" id="2591634"/>
    <lineage>
        <taxon>Bacteria</taxon>
        <taxon>Pseudomonadati</taxon>
        <taxon>Bacteroidota</taxon>
        <taxon>Cytophagia</taxon>
        <taxon>Cytophagales</taxon>
        <taxon>Cyclobacteriaceae</taxon>
        <taxon>Echinicola</taxon>
    </lineage>
</organism>
<dbReference type="InterPro" id="IPR005302">
    <property type="entry name" value="MoCF_Sase_C"/>
</dbReference>
<sequence>MKVQDIYIYPIKSLGGTRLETSQVFIKGLKWDRRWMLVDDSGTFMTQRALHTMALLQVNLTDKGLEVQHKLHPHQKISIPFAPETDRFMEVKVWDDVVSGQIVNPQVDQWFSDILATSCHLVFMPENTSRSIKKKYAVNDETVSFADAMPYLLISQASLDDLNERLEEPVPMERFRPNIVISGCEAFEEDGWELLQIGKCKFKRTKPCARCVMTTVDQQTGIKGKEPLKTLSKYRLSEKKVLFGQNLITLEKGVINVGDQVNVIQ</sequence>
<evidence type="ECO:0000313" key="2">
    <source>
        <dbReference type="EMBL" id="QDH79074.1"/>
    </source>
</evidence>
<name>A0A514CHD7_9BACT</name>
<dbReference type="PANTHER" id="PTHR14237:SF19">
    <property type="entry name" value="MITOCHONDRIAL AMIDOXIME REDUCING COMPONENT 1"/>
    <property type="match status" value="1"/>
</dbReference>
<dbReference type="GO" id="GO:0030151">
    <property type="term" value="F:molybdenum ion binding"/>
    <property type="evidence" value="ECO:0007669"/>
    <property type="project" value="InterPro"/>
</dbReference>
<dbReference type="KEGG" id="echi:FKX85_08490"/>
<dbReference type="EMBL" id="CP041253">
    <property type="protein sequence ID" value="QDH79074.1"/>
    <property type="molecule type" value="Genomic_DNA"/>
</dbReference>
<dbReference type="PANTHER" id="PTHR14237">
    <property type="entry name" value="MOLYBDOPTERIN COFACTOR SULFURASE MOSC"/>
    <property type="match status" value="1"/>
</dbReference>
<reference evidence="2 3" key="1">
    <citation type="submission" date="2019-06" db="EMBL/GenBank/DDBJ databases">
        <title>Echinicola alkalisoli sp. nov. isolated from saline soil.</title>
        <authorList>
            <person name="Sun J.-Q."/>
            <person name="Xu L."/>
        </authorList>
    </citation>
    <scope>NUCLEOTIDE SEQUENCE [LARGE SCALE GENOMIC DNA]</scope>
    <source>
        <strain evidence="2 3">LN3S3</strain>
    </source>
</reference>
<feature type="domain" description="MOSC" evidence="1">
    <location>
        <begin position="124"/>
        <end position="264"/>
    </location>
</feature>
<evidence type="ECO:0000259" key="1">
    <source>
        <dbReference type="PROSITE" id="PS51340"/>
    </source>
</evidence>
<dbReference type="SUPFAM" id="SSF141673">
    <property type="entry name" value="MOSC N-terminal domain-like"/>
    <property type="match status" value="1"/>
</dbReference>
<dbReference type="PROSITE" id="PS51340">
    <property type="entry name" value="MOSC"/>
    <property type="match status" value="1"/>
</dbReference>
<dbReference type="Pfam" id="PF03476">
    <property type="entry name" value="MOSC_N"/>
    <property type="match status" value="1"/>
</dbReference>
<dbReference type="InterPro" id="IPR005303">
    <property type="entry name" value="MOCOS_middle"/>
</dbReference>
<dbReference type="Pfam" id="PF03473">
    <property type="entry name" value="MOSC"/>
    <property type="match status" value="1"/>
</dbReference>
<keyword evidence="3" id="KW-1185">Reference proteome</keyword>
<proteinExistence type="predicted"/>
<dbReference type="RefSeq" id="WP_141614325.1">
    <property type="nucleotide sequence ID" value="NZ_CP041253.1"/>
</dbReference>
<evidence type="ECO:0000313" key="3">
    <source>
        <dbReference type="Proteomes" id="UP000316614"/>
    </source>
</evidence>
<accession>A0A514CHD7</accession>
<gene>
    <name evidence="2" type="ORF">FKX85_08490</name>
</gene>